<evidence type="ECO:0000313" key="3">
    <source>
        <dbReference type="Proteomes" id="UP001138997"/>
    </source>
</evidence>
<protein>
    <submittedName>
        <fullName evidence="2">Uncharacterized protein</fullName>
    </submittedName>
</protein>
<keyword evidence="1" id="KW-0472">Membrane</keyword>
<dbReference type="RefSeq" id="WP_231447941.1">
    <property type="nucleotide sequence ID" value="NZ_JAJOMB010000020.1"/>
</dbReference>
<name>A0A9X1NL75_9ACTN</name>
<feature type="transmembrane region" description="Helical" evidence="1">
    <location>
        <begin position="12"/>
        <end position="31"/>
    </location>
</feature>
<keyword evidence="1" id="KW-0812">Transmembrane</keyword>
<accession>A0A9X1NL75</accession>
<gene>
    <name evidence="2" type="ORF">LR394_29955</name>
</gene>
<sequence length="422" mass="46263">MDETKKYPRARLAAALVIVLAVGFGVYQVTFGKNRDELAAPFFEAAQSLRAAPGVAYSVGPQYDVRISRYGEVSGTVLPELPILRTGGQTFVDLEGGALRQIMPYIRSDHRPKHNWTAMDERGLQKLQLVHPLPESSVALADRILKLLERPDTDFSPNPDDLSRSSWLPRHTVVSNGPRLFLMVNTVDGPLYVTKEKPHRVTHLSEAFVLSQAWGDPETERRSPGNGLTPGHIPELLQIGGADLQEMNTAQVAREYDTMIEQSADLGVVFDPSIELGLGQATTTCTYRKCEQTVPLEARTYAEADAKAAGQNAKRHVPDRKSARVLVDAHFTLVGRHAEAGNCSAIVTVPLHQSGTVSCSTTKTNAAIKKQAERLGYGPEGPSWMPGPFYWGSHLTRAVVENDVKKLTGTLQERREELTAAP</sequence>
<evidence type="ECO:0000313" key="2">
    <source>
        <dbReference type="EMBL" id="MCD5315138.1"/>
    </source>
</evidence>
<dbReference type="EMBL" id="JAJOMB010000020">
    <property type="protein sequence ID" value="MCD5315138.1"/>
    <property type="molecule type" value="Genomic_DNA"/>
</dbReference>
<comment type="caution">
    <text evidence="2">The sequence shown here is derived from an EMBL/GenBank/DDBJ whole genome shotgun (WGS) entry which is preliminary data.</text>
</comment>
<reference evidence="2" key="1">
    <citation type="submission" date="2021-11" db="EMBL/GenBank/DDBJ databases">
        <title>Streptomyces corallinus and Kineosporia corallina sp. nov., two new coral-derived marine actinobacteria.</title>
        <authorList>
            <person name="Buangrab K."/>
            <person name="Sutthacheep M."/>
            <person name="Yeemin T."/>
            <person name="Harunari E."/>
            <person name="Igarashi Y."/>
            <person name="Sripreechasak P."/>
            <person name="Kanchanasin P."/>
            <person name="Tanasupawat S."/>
            <person name="Phongsopitanun W."/>
        </authorList>
    </citation>
    <scope>NUCLEOTIDE SEQUENCE</scope>
    <source>
        <strain evidence="2">JCM 31032</strain>
    </source>
</reference>
<keyword evidence="1" id="KW-1133">Transmembrane helix</keyword>
<keyword evidence="3" id="KW-1185">Reference proteome</keyword>
<evidence type="ECO:0000256" key="1">
    <source>
        <dbReference type="SAM" id="Phobius"/>
    </source>
</evidence>
<dbReference type="AlphaFoldDB" id="A0A9X1NL75"/>
<dbReference type="Proteomes" id="UP001138997">
    <property type="component" value="Unassembled WGS sequence"/>
</dbReference>
<proteinExistence type="predicted"/>
<organism evidence="2 3">
    <name type="scientific">Kineosporia babensis</name>
    <dbReference type="NCBI Taxonomy" id="499548"/>
    <lineage>
        <taxon>Bacteria</taxon>
        <taxon>Bacillati</taxon>
        <taxon>Actinomycetota</taxon>
        <taxon>Actinomycetes</taxon>
        <taxon>Kineosporiales</taxon>
        <taxon>Kineosporiaceae</taxon>
        <taxon>Kineosporia</taxon>
    </lineage>
</organism>